<accession>A0A9N7TWX2</accession>
<reference evidence="1" key="1">
    <citation type="submission" date="2020-03" db="EMBL/GenBank/DDBJ databases">
        <authorList>
            <person name="Weist P."/>
        </authorList>
    </citation>
    <scope>NUCLEOTIDE SEQUENCE</scope>
</reference>
<name>A0A9N7TWX2_PLEPL</name>
<gene>
    <name evidence="1" type="ORF">PLEPLA_LOCUS8526</name>
</gene>
<dbReference type="Proteomes" id="UP001153269">
    <property type="component" value="Unassembled WGS sequence"/>
</dbReference>
<proteinExistence type="predicted"/>
<evidence type="ECO:0000313" key="1">
    <source>
        <dbReference type="EMBL" id="CAB1420651.1"/>
    </source>
</evidence>
<protein>
    <submittedName>
        <fullName evidence="1">Uncharacterized protein</fullName>
    </submittedName>
</protein>
<dbReference type="EMBL" id="CADEAL010000471">
    <property type="protein sequence ID" value="CAB1420651.1"/>
    <property type="molecule type" value="Genomic_DNA"/>
</dbReference>
<keyword evidence="2" id="KW-1185">Reference proteome</keyword>
<organism evidence="1 2">
    <name type="scientific">Pleuronectes platessa</name>
    <name type="common">European plaice</name>
    <dbReference type="NCBI Taxonomy" id="8262"/>
    <lineage>
        <taxon>Eukaryota</taxon>
        <taxon>Metazoa</taxon>
        <taxon>Chordata</taxon>
        <taxon>Craniata</taxon>
        <taxon>Vertebrata</taxon>
        <taxon>Euteleostomi</taxon>
        <taxon>Actinopterygii</taxon>
        <taxon>Neopterygii</taxon>
        <taxon>Teleostei</taxon>
        <taxon>Neoteleostei</taxon>
        <taxon>Acanthomorphata</taxon>
        <taxon>Carangaria</taxon>
        <taxon>Pleuronectiformes</taxon>
        <taxon>Pleuronectoidei</taxon>
        <taxon>Pleuronectidae</taxon>
        <taxon>Pleuronectes</taxon>
    </lineage>
</organism>
<comment type="caution">
    <text evidence="1">The sequence shown here is derived from an EMBL/GenBank/DDBJ whole genome shotgun (WGS) entry which is preliminary data.</text>
</comment>
<sequence>MEEVGFKAHLAKGAVYLKPAEYTCKGVVEIGLRSNHKQTIQEDQTETTSSKGLWLWLHFVRSAVTTLTSKQIATRAKTNWVVFGWPIKLRVLDAHLACLQLQRCRGGSSPSHPPTPNGSPASVDPLVIQLDGLLVDELSGDSSVQLKLICTTRLSDLNKCDDHSAS</sequence>
<evidence type="ECO:0000313" key="2">
    <source>
        <dbReference type="Proteomes" id="UP001153269"/>
    </source>
</evidence>
<dbReference type="AlphaFoldDB" id="A0A9N7TWX2"/>